<feature type="compositionally biased region" description="Low complexity" evidence="6">
    <location>
        <begin position="1"/>
        <end position="12"/>
    </location>
</feature>
<dbReference type="GO" id="GO:0043005">
    <property type="term" value="C:neuron projection"/>
    <property type="evidence" value="ECO:0007669"/>
    <property type="project" value="TreeGrafter"/>
</dbReference>
<evidence type="ECO:0000313" key="8">
    <source>
        <dbReference type="EMBL" id="NXV56734.1"/>
    </source>
</evidence>
<dbReference type="PROSITE" id="PS50845">
    <property type="entry name" value="RETICULON"/>
    <property type="match status" value="1"/>
</dbReference>
<feature type="region of interest" description="Disordered" evidence="6">
    <location>
        <begin position="1"/>
        <end position="32"/>
    </location>
</feature>
<dbReference type="InterPro" id="IPR046964">
    <property type="entry name" value="RTN1-4"/>
</dbReference>
<accession>A0A7L3UX29</accession>
<evidence type="ECO:0000256" key="1">
    <source>
        <dbReference type="ARBA" id="ARBA00004477"/>
    </source>
</evidence>
<dbReference type="EMBL" id="VZUF01134396">
    <property type="protein sequence ID" value="NXV56734.1"/>
    <property type="molecule type" value="Genomic_DNA"/>
</dbReference>
<evidence type="ECO:0000256" key="2">
    <source>
        <dbReference type="ARBA" id="ARBA00022692"/>
    </source>
</evidence>
<dbReference type="PANTHER" id="PTHR45799">
    <property type="entry name" value="RETICULON-LIKE PROTEIN"/>
    <property type="match status" value="1"/>
</dbReference>
<dbReference type="GO" id="GO:0030182">
    <property type="term" value="P:neuron differentiation"/>
    <property type="evidence" value="ECO:0007669"/>
    <property type="project" value="TreeGrafter"/>
</dbReference>
<feature type="domain" description="Reticulon" evidence="7">
    <location>
        <begin position="36"/>
        <end position="84"/>
    </location>
</feature>
<protein>
    <submittedName>
        <fullName evidence="8">RTN2 protein</fullName>
    </submittedName>
</protein>
<dbReference type="GO" id="GO:0014069">
    <property type="term" value="C:postsynaptic density"/>
    <property type="evidence" value="ECO:0007669"/>
    <property type="project" value="TreeGrafter"/>
</dbReference>
<comment type="caution">
    <text evidence="8">The sequence shown here is derived from an EMBL/GenBank/DDBJ whole genome shotgun (WGS) entry which is preliminary data.</text>
</comment>
<organism evidence="8 9">
    <name type="scientific">Molothrus ater</name>
    <name type="common">Brown-headed cowbird</name>
    <dbReference type="NCBI Taxonomy" id="84834"/>
    <lineage>
        <taxon>Eukaryota</taxon>
        <taxon>Metazoa</taxon>
        <taxon>Chordata</taxon>
        <taxon>Craniata</taxon>
        <taxon>Vertebrata</taxon>
        <taxon>Euteleostomi</taxon>
        <taxon>Archelosauria</taxon>
        <taxon>Archosauria</taxon>
        <taxon>Dinosauria</taxon>
        <taxon>Saurischia</taxon>
        <taxon>Theropoda</taxon>
        <taxon>Coelurosauria</taxon>
        <taxon>Aves</taxon>
        <taxon>Neognathae</taxon>
        <taxon>Neoaves</taxon>
        <taxon>Telluraves</taxon>
        <taxon>Australaves</taxon>
        <taxon>Passeriformes</taxon>
        <taxon>Passeroidea</taxon>
        <taxon>Icteridae</taxon>
        <taxon>Molothrus</taxon>
    </lineage>
</organism>
<keyword evidence="2" id="KW-0812">Transmembrane</keyword>
<evidence type="ECO:0000256" key="4">
    <source>
        <dbReference type="ARBA" id="ARBA00022989"/>
    </source>
</evidence>
<keyword evidence="3" id="KW-0256">Endoplasmic reticulum</keyword>
<proteinExistence type="predicted"/>
<gene>
    <name evidence="8" type="primary">Rtn2</name>
    <name evidence="8" type="ORF">MOLATE_R18242</name>
</gene>
<keyword evidence="9" id="KW-1185">Reference proteome</keyword>
<evidence type="ECO:0000259" key="7">
    <source>
        <dbReference type="PROSITE" id="PS50845"/>
    </source>
</evidence>
<dbReference type="InterPro" id="IPR003388">
    <property type="entry name" value="Reticulon"/>
</dbReference>
<evidence type="ECO:0000256" key="3">
    <source>
        <dbReference type="ARBA" id="ARBA00022824"/>
    </source>
</evidence>
<feature type="non-terminal residue" evidence="8">
    <location>
        <position position="84"/>
    </location>
</feature>
<dbReference type="GO" id="GO:0005789">
    <property type="term" value="C:endoplasmic reticulum membrane"/>
    <property type="evidence" value="ECO:0007669"/>
    <property type="project" value="UniProtKB-SubCell"/>
</dbReference>
<dbReference type="Proteomes" id="UP000553862">
    <property type="component" value="Unassembled WGS sequence"/>
</dbReference>
<sequence>GAAAALGAVPGPAHGGGRPHPHPTLPGAQRPRVPQGVISAFTFPMLYRRHQAQIDQHLSLARSHLSHLRARVLAKLPSAKVKPQ</sequence>
<dbReference type="PANTHER" id="PTHR45799:SF3">
    <property type="entry name" value="RETICULON-2"/>
    <property type="match status" value="1"/>
</dbReference>
<evidence type="ECO:0000313" key="9">
    <source>
        <dbReference type="Proteomes" id="UP000553862"/>
    </source>
</evidence>
<keyword evidence="5" id="KW-0472">Membrane</keyword>
<keyword evidence="4" id="KW-1133">Transmembrane helix</keyword>
<dbReference type="GO" id="GO:0007420">
    <property type="term" value="P:brain development"/>
    <property type="evidence" value="ECO:0007669"/>
    <property type="project" value="TreeGrafter"/>
</dbReference>
<dbReference type="AlphaFoldDB" id="A0A7L3UX29"/>
<dbReference type="GO" id="GO:0071787">
    <property type="term" value="P:endoplasmic reticulum tubular network formation"/>
    <property type="evidence" value="ECO:0007669"/>
    <property type="project" value="TreeGrafter"/>
</dbReference>
<feature type="non-terminal residue" evidence="8">
    <location>
        <position position="1"/>
    </location>
</feature>
<reference evidence="8 9" key="1">
    <citation type="submission" date="2019-09" db="EMBL/GenBank/DDBJ databases">
        <title>Bird 10,000 Genomes (B10K) Project - Family phase.</title>
        <authorList>
            <person name="Zhang G."/>
        </authorList>
    </citation>
    <scope>NUCLEOTIDE SEQUENCE [LARGE SCALE GENOMIC DNA]</scope>
    <source>
        <strain evidence="8">OUT-0049</strain>
        <tissue evidence="8">Muscle</tissue>
    </source>
</reference>
<evidence type="ECO:0000256" key="5">
    <source>
        <dbReference type="ARBA" id="ARBA00023136"/>
    </source>
</evidence>
<evidence type="ECO:0000256" key="6">
    <source>
        <dbReference type="SAM" id="MobiDB-lite"/>
    </source>
</evidence>
<comment type="subcellular location">
    <subcellularLocation>
        <location evidence="1">Endoplasmic reticulum membrane</location>
        <topology evidence="1">Multi-pass membrane protein</topology>
    </subcellularLocation>
</comment>
<name>A0A7L3UX29_MOLAT</name>